<accession>A0A829HCQ9</accession>
<reference evidence="1 2" key="1">
    <citation type="submission" date="2013-06" db="EMBL/GenBank/DDBJ databases">
        <title>The Genome Sequence of Acinetobacter gyllenbergii CIP 110306.</title>
        <authorList>
            <consortium name="The Broad Institute Genome Sequencing Platform"/>
            <consortium name="The Broad Institute Genome Sequencing Center for Infectious Disease"/>
            <person name="Cerqueira G."/>
            <person name="Feldgarden M."/>
            <person name="Courvalin P."/>
            <person name="Perichon B."/>
            <person name="Grillot-Courvalin C."/>
            <person name="Clermont D."/>
            <person name="Rocha E."/>
            <person name="Yoon E.-J."/>
            <person name="Nemec A."/>
            <person name="Young S.K."/>
            <person name="Zeng Q."/>
            <person name="Gargeya S."/>
            <person name="Fitzgerald M."/>
            <person name="Abouelleil A."/>
            <person name="Alvarado L."/>
            <person name="Berlin A.M."/>
            <person name="Chapman S.B."/>
            <person name="Dewar J."/>
            <person name="Goldberg J."/>
            <person name="Griggs A."/>
            <person name="Gujja S."/>
            <person name="Hansen M."/>
            <person name="Howarth C."/>
            <person name="Imamovic A."/>
            <person name="Larimer J."/>
            <person name="McCowan C."/>
            <person name="Murphy C."/>
            <person name="Pearson M."/>
            <person name="Priest M."/>
            <person name="Roberts A."/>
            <person name="Saif S."/>
            <person name="Shea T."/>
            <person name="Sykes S."/>
            <person name="Wortman J."/>
            <person name="Nusbaum C."/>
            <person name="Birren B."/>
        </authorList>
    </citation>
    <scope>NUCLEOTIDE SEQUENCE [LARGE SCALE GENOMIC DNA]</scope>
    <source>
        <strain evidence="1 2">CIP 110306</strain>
    </source>
</reference>
<sequence>MKTIEVHEAYRTFSGFGFTHMSTNESPPENYWTANGRYVPSVFELDNREFYVYYNPNLTQEEVEQLKQDWLRRFK</sequence>
<keyword evidence="2" id="KW-1185">Reference proteome</keyword>
<comment type="caution">
    <text evidence="1">The sequence shown here is derived from an EMBL/GenBank/DDBJ whole genome shotgun (WGS) entry which is preliminary data.</text>
</comment>
<protein>
    <submittedName>
        <fullName evidence="1">Uncharacterized protein</fullName>
    </submittedName>
</protein>
<gene>
    <name evidence="1" type="ORF">F957_03939</name>
</gene>
<proteinExistence type="predicted"/>
<dbReference type="Proteomes" id="UP000014523">
    <property type="component" value="Unassembled WGS sequence"/>
</dbReference>
<evidence type="ECO:0000313" key="2">
    <source>
        <dbReference type="Proteomes" id="UP000014523"/>
    </source>
</evidence>
<organism evidence="1 2">
    <name type="scientific">Acinetobacter gyllenbergii CIP 110306 = MTCC 11365</name>
    <dbReference type="NCBI Taxonomy" id="1217657"/>
    <lineage>
        <taxon>Bacteria</taxon>
        <taxon>Pseudomonadati</taxon>
        <taxon>Pseudomonadota</taxon>
        <taxon>Gammaproteobacteria</taxon>
        <taxon>Moraxellales</taxon>
        <taxon>Moraxellaceae</taxon>
        <taxon>Acinetobacter</taxon>
    </lineage>
</organism>
<dbReference type="AlphaFoldDB" id="A0A829HCQ9"/>
<dbReference type="EMBL" id="ATGG01000057">
    <property type="protein sequence ID" value="EPF70805.1"/>
    <property type="molecule type" value="Genomic_DNA"/>
</dbReference>
<evidence type="ECO:0000313" key="1">
    <source>
        <dbReference type="EMBL" id="EPF70805.1"/>
    </source>
</evidence>
<name>A0A829HCQ9_9GAMM</name>
<dbReference type="RefSeq" id="WP_016540014.1">
    <property type="nucleotide sequence ID" value="NZ_ASQH01000001.1"/>
</dbReference>